<dbReference type="RefSeq" id="WP_115073131.1">
    <property type="nucleotide sequence ID" value="NZ_UGHE01000002.1"/>
</dbReference>
<evidence type="ECO:0000313" key="2">
    <source>
        <dbReference type="Proteomes" id="UP000254496"/>
    </source>
</evidence>
<comment type="caution">
    <text evidence="1">The sequence shown here is derived from an EMBL/GenBank/DDBJ whole genome shotgun (WGS) entry which is preliminary data.</text>
</comment>
<dbReference type="AlphaFoldDB" id="A0AB38H9I9"/>
<dbReference type="InterPro" id="IPR020351">
    <property type="entry name" value="Phage_TAC_9"/>
</dbReference>
<sequence length="142" mass="15541">MQEQHQFEYGGVTYLMTPANAMSSWQALKNALRLLQGVNLTQMTGSKAEELGASLISTVLGNLGDPSVKALEEIVLKHTVCQGEQGNQRLSDNPDRHFNRYRSHLIPVLMEGLKYQFGDFFSGGGELLKGIIATSPTTNSKA</sequence>
<evidence type="ECO:0000313" key="1">
    <source>
        <dbReference type="EMBL" id="STO68928.1"/>
    </source>
</evidence>
<dbReference type="Pfam" id="PF10876">
    <property type="entry name" value="Phage_TAC_9"/>
    <property type="match status" value="1"/>
</dbReference>
<dbReference type="Proteomes" id="UP000254496">
    <property type="component" value="Unassembled WGS sequence"/>
</dbReference>
<name>A0AB38H9I9_9PAST</name>
<protein>
    <submittedName>
        <fullName evidence="1">Protein of uncharacterized function (DUF2669)</fullName>
    </submittedName>
</protein>
<gene>
    <name evidence="1" type="ORF">NCTC8540_01446</name>
</gene>
<reference evidence="1 2" key="1">
    <citation type="submission" date="2018-06" db="EMBL/GenBank/DDBJ databases">
        <authorList>
            <consortium name="Pathogen Informatics"/>
            <person name="Doyle S."/>
        </authorList>
    </citation>
    <scope>NUCLEOTIDE SEQUENCE [LARGE SCALE GENOMIC DNA]</scope>
    <source>
        <strain evidence="1 2">NCTC8540</strain>
    </source>
</reference>
<proteinExistence type="predicted"/>
<dbReference type="EMBL" id="UGHJ01000001">
    <property type="protein sequence ID" value="STO68928.1"/>
    <property type="molecule type" value="Genomic_DNA"/>
</dbReference>
<organism evidence="1 2">
    <name type="scientific">Canicola haemoglobinophilus</name>
    <dbReference type="NCBI Taxonomy" id="733"/>
    <lineage>
        <taxon>Bacteria</taxon>
        <taxon>Pseudomonadati</taxon>
        <taxon>Pseudomonadota</taxon>
        <taxon>Gammaproteobacteria</taxon>
        <taxon>Pasteurellales</taxon>
        <taxon>Pasteurellaceae</taxon>
        <taxon>Canicola</taxon>
    </lineage>
</organism>
<accession>A0AB38H9I9</accession>